<dbReference type="GO" id="GO:0019877">
    <property type="term" value="P:diaminopimelate biosynthetic process"/>
    <property type="evidence" value="ECO:0007669"/>
    <property type="project" value="UniProtKB-UniRule"/>
</dbReference>
<dbReference type="NCBIfam" id="NF011456">
    <property type="entry name" value="PRK14874.1"/>
    <property type="match status" value="1"/>
</dbReference>
<feature type="active site" description="Proton acceptor" evidence="15 16">
    <location>
        <position position="245"/>
    </location>
</feature>
<dbReference type="EMBL" id="RCDA01000001">
    <property type="protein sequence ID" value="RLK50199.1"/>
    <property type="molecule type" value="Genomic_DNA"/>
</dbReference>
<feature type="binding site" evidence="15">
    <location>
        <position position="159"/>
    </location>
    <ligand>
        <name>substrate</name>
    </ligand>
</feature>
<comment type="similarity">
    <text evidence="4 15">Belongs to the aspartate-semialdehyde dehydrogenase family.</text>
</comment>
<organism evidence="18 19">
    <name type="scientific">Alkalispirillum mobile</name>
    <dbReference type="NCBI Taxonomy" id="85925"/>
    <lineage>
        <taxon>Bacteria</taxon>
        <taxon>Pseudomonadati</taxon>
        <taxon>Pseudomonadota</taxon>
        <taxon>Gammaproteobacteria</taxon>
        <taxon>Chromatiales</taxon>
        <taxon>Ectothiorhodospiraceae</taxon>
        <taxon>Alkalispirillum</taxon>
    </lineage>
</organism>
<dbReference type="UniPathway" id="UPA00051">
    <property type="reaction ID" value="UER00464"/>
</dbReference>
<dbReference type="Gene3D" id="3.30.360.10">
    <property type="entry name" value="Dihydrodipicolinate Reductase, domain 2"/>
    <property type="match status" value="1"/>
</dbReference>
<dbReference type="NCBIfam" id="TIGR01296">
    <property type="entry name" value="asd_B"/>
    <property type="match status" value="1"/>
</dbReference>
<dbReference type="AlphaFoldDB" id="A0A498C5D0"/>
<dbReference type="RefSeq" id="WP_121440705.1">
    <property type="nucleotide sequence ID" value="NZ_RCDA01000001.1"/>
</dbReference>
<evidence type="ECO:0000256" key="5">
    <source>
        <dbReference type="ARBA" id="ARBA00011738"/>
    </source>
</evidence>
<feature type="binding site" evidence="15">
    <location>
        <position position="101"/>
    </location>
    <ligand>
        <name>phosphate</name>
        <dbReference type="ChEBI" id="CHEBI:43474"/>
    </ligand>
</feature>
<dbReference type="Pfam" id="PF02774">
    <property type="entry name" value="Semialdhyde_dhC"/>
    <property type="match status" value="1"/>
</dbReference>
<evidence type="ECO:0000256" key="13">
    <source>
        <dbReference type="ARBA" id="ARBA00023167"/>
    </source>
</evidence>
<dbReference type="GO" id="GO:0009097">
    <property type="term" value="P:isoleucine biosynthetic process"/>
    <property type="evidence" value="ECO:0007669"/>
    <property type="project" value="UniProtKB-UniRule"/>
</dbReference>
<dbReference type="GO" id="GO:0009088">
    <property type="term" value="P:threonine biosynthetic process"/>
    <property type="evidence" value="ECO:0007669"/>
    <property type="project" value="UniProtKB-UniRule"/>
</dbReference>
<evidence type="ECO:0000256" key="8">
    <source>
        <dbReference type="ARBA" id="ARBA00022697"/>
    </source>
</evidence>
<dbReference type="GO" id="GO:0050661">
    <property type="term" value="F:NADP binding"/>
    <property type="evidence" value="ECO:0007669"/>
    <property type="project" value="UniProtKB-UniRule"/>
</dbReference>
<keyword evidence="8 15" id="KW-0791">Threonine biosynthesis</keyword>
<keyword evidence="7 15" id="KW-0028">Amino-acid biosynthesis</keyword>
<comment type="subunit">
    <text evidence="5 15">Homodimer.</text>
</comment>
<gene>
    <name evidence="15" type="primary">asd</name>
    <name evidence="18" type="ORF">DFR31_0089</name>
</gene>
<evidence type="ECO:0000256" key="11">
    <source>
        <dbReference type="ARBA" id="ARBA00023002"/>
    </source>
</evidence>
<sequence length="340" mass="37112">MSKTYDVAVVGATGAVGETMLSILAERDFPVGNIYPLASSRSAGKTIEFKGKQVEIQDLATFDFSKVQIGLFSAGGSISAEYAPKAAEAGCVVIDNTSHFRYEEDIPLVVPEVNPDAVAGYTKRNIIANPNCSTIQMLVALKPLHEAATIERINVATYQAVSGSGKEAIEELATQTANLLNGKPVECEAYPKQIAFNCLPHIDVFLDNGYTKEEMKMVWETQKIFGDESILVNPTAVRVPVFYGHSEAVHIETREKLTEAKARELLSQFEGIEVLDDREPGGYPTAVTEAATHDPVYVGRIREDISHPRGLNLWVVADNVRKGAALNSVQIAELLIREYI</sequence>
<dbReference type="InterPro" id="IPR012280">
    <property type="entry name" value="Semialdhyde_DH_dimer_dom"/>
</dbReference>
<dbReference type="InterPro" id="IPR036291">
    <property type="entry name" value="NAD(P)-bd_dom_sf"/>
</dbReference>
<evidence type="ECO:0000256" key="12">
    <source>
        <dbReference type="ARBA" id="ARBA00023154"/>
    </source>
</evidence>
<comment type="pathway">
    <text evidence="2 15">Amino-acid biosynthesis; L-lysine biosynthesis via DAP pathway; (S)-tetrahydrodipicolinate from L-aspartate: step 2/4.</text>
</comment>
<comment type="caution">
    <text evidence="18">The sequence shown here is derived from an EMBL/GenBank/DDBJ whole genome shotgun (WGS) entry which is preliminary data.</text>
</comment>
<keyword evidence="9 15" id="KW-0521">NADP</keyword>
<dbReference type="PANTHER" id="PTHR46278:SF2">
    <property type="entry name" value="ASPARTATE-SEMIALDEHYDE DEHYDROGENASE"/>
    <property type="match status" value="1"/>
</dbReference>
<evidence type="ECO:0000256" key="4">
    <source>
        <dbReference type="ARBA" id="ARBA00010584"/>
    </source>
</evidence>
<comment type="function">
    <text evidence="15">Catalyzes the NADPH-dependent formation of L-aspartate-semialdehyde (L-ASA) by the reductive dephosphorylation of L-aspartyl-4-phosphate.</text>
</comment>
<dbReference type="PIRSF" id="PIRSF000148">
    <property type="entry name" value="ASA_dh"/>
    <property type="match status" value="1"/>
</dbReference>
<dbReference type="GO" id="GO:0071266">
    <property type="term" value="P:'de novo' L-methionine biosynthetic process"/>
    <property type="evidence" value="ECO:0007669"/>
    <property type="project" value="UniProtKB-UniRule"/>
</dbReference>
<reference evidence="18 19" key="1">
    <citation type="submission" date="2018-10" db="EMBL/GenBank/DDBJ databases">
        <title>Genomic Encyclopedia of Type Strains, Phase IV (KMG-IV): sequencing the most valuable type-strain genomes for metagenomic binning, comparative biology and taxonomic classification.</title>
        <authorList>
            <person name="Goeker M."/>
        </authorList>
    </citation>
    <scope>NUCLEOTIDE SEQUENCE [LARGE SCALE GENOMIC DNA]</scope>
    <source>
        <strain evidence="18 19">DSM 12769</strain>
    </source>
</reference>
<keyword evidence="11 15" id="KW-0560">Oxidoreductase</keyword>
<comment type="pathway">
    <text evidence="3 15">Amino-acid biosynthesis; L-threonine biosynthesis; L-threonine from L-aspartate: step 2/5.</text>
</comment>
<dbReference type="GO" id="GO:0009089">
    <property type="term" value="P:lysine biosynthetic process via diaminopimelate"/>
    <property type="evidence" value="ECO:0007669"/>
    <property type="project" value="UniProtKB-UniRule"/>
</dbReference>
<name>A0A498C5D0_9GAMM</name>
<dbReference type="SUPFAM" id="SSF55347">
    <property type="entry name" value="Glyceraldehyde-3-phosphate dehydrogenase-like, C-terminal domain"/>
    <property type="match status" value="1"/>
</dbReference>
<dbReference type="InterPro" id="IPR000534">
    <property type="entry name" value="Semialdehyde_DH_NAD-bd"/>
</dbReference>
<evidence type="ECO:0000256" key="3">
    <source>
        <dbReference type="ARBA" id="ARBA00005097"/>
    </source>
</evidence>
<feature type="binding site" evidence="15">
    <location>
        <position position="238"/>
    </location>
    <ligand>
        <name>substrate</name>
    </ligand>
</feature>
<comment type="catalytic activity">
    <reaction evidence="14 15">
        <text>L-aspartate 4-semialdehyde + phosphate + NADP(+) = 4-phospho-L-aspartate + NADPH + H(+)</text>
        <dbReference type="Rhea" id="RHEA:24284"/>
        <dbReference type="ChEBI" id="CHEBI:15378"/>
        <dbReference type="ChEBI" id="CHEBI:43474"/>
        <dbReference type="ChEBI" id="CHEBI:57535"/>
        <dbReference type="ChEBI" id="CHEBI:57783"/>
        <dbReference type="ChEBI" id="CHEBI:58349"/>
        <dbReference type="ChEBI" id="CHEBI:537519"/>
        <dbReference type="EC" id="1.2.1.11"/>
    </reaction>
</comment>
<dbReference type="PANTHER" id="PTHR46278">
    <property type="entry name" value="DEHYDROGENASE, PUTATIVE-RELATED"/>
    <property type="match status" value="1"/>
</dbReference>
<evidence type="ECO:0000256" key="16">
    <source>
        <dbReference type="PIRSR" id="PIRSR000148-1"/>
    </source>
</evidence>
<evidence type="ECO:0000313" key="18">
    <source>
        <dbReference type="EMBL" id="RLK50199.1"/>
    </source>
</evidence>
<comment type="pathway">
    <text evidence="1 15">Amino-acid biosynthesis; L-methionine biosynthesis via de novo pathway; L-homoserine from L-aspartate: step 2/3.</text>
</comment>
<protein>
    <recommendedName>
        <fullName evidence="6 15">Aspartate-semialdehyde dehydrogenase</fullName>
        <shortName evidence="15">ASA dehydrogenase</shortName>
        <shortName evidence="15">ASADH</shortName>
        <ecNumber evidence="6 15">1.2.1.11</ecNumber>
    </recommendedName>
    <alternativeName>
        <fullName evidence="15">Aspartate-beta-semialdehyde dehydrogenase</fullName>
    </alternativeName>
</protein>
<dbReference type="Pfam" id="PF01118">
    <property type="entry name" value="Semialdhyde_dh"/>
    <property type="match status" value="1"/>
</dbReference>
<dbReference type="UniPathway" id="UPA00050">
    <property type="reaction ID" value="UER00463"/>
</dbReference>
<keyword evidence="12 15" id="KW-0457">Lysine biosynthesis</keyword>
<keyword evidence="19" id="KW-1185">Reference proteome</keyword>
<dbReference type="HAMAP" id="MF_02121">
    <property type="entry name" value="ASADH"/>
    <property type="match status" value="1"/>
</dbReference>
<feature type="binding site" evidence="15">
    <location>
        <begin position="41"/>
        <end position="42"/>
    </location>
    <ligand>
        <name>NADP(+)</name>
        <dbReference type="ChEBI" id="CHEBI:58349"/>
    </ligand>
</feature>
<dbReference type="SMART" id="SM00859">
    <property type="entry name" value="Semialdhyde_dh"/>
    <property type="match status" value="1"/>
</dbReference>
<dbReference type="NCBIfam" id="NF005957">
    <property type="entry name" value="PRK08040.1"/>
    <property type="match status" value="1"/>
</dbReference>
<dbReference type="InterPro" id="IPR012080">
    <property type="entry name" value="Asp_semialdehyde_DH"/>
</dbReference>
<keyword evidence="13 15" id="KW-0486">Methionine biosynthesis</keyword>
<dbReference type="GO" id="GO:0046983">
    <property type="term" value="F:protein dimerization activity"/>
    <property type="evidence" value="ECO:0007669"/>
    <property type="project" value="InterPro"/>
</dbReference>
<dbReference type="CDD" id="cd02316">
    <property type="entry name" value="VcASADH2_like_N"/>
    <property type="match status" value="1"/>
</dbReference>
<keyword evidence="10 15" id="KW-0220">Diaminopimelate biosynthesis</keyword>
<dbReference type="EC" id="1.2.1.11" evidence="6 15"/>
<dbReference type="OrthoDB" id="9805684at2"/>
<evidence type="ECO:0000256" key="2">
    <source>
        <dbReference type="ARBA" id="ARBA00005076"/>
    </source>
</evidence>
<feature type="binding site" evidence="15">
    <location>
        <begin position="162"/>
        <end position="163"/>
    </location>
    <ligand>
        <name>NADP(+)</name>
        <dbReference type="ChEBI" id="CHEBI:58349"/>
    </ligand>
</feature>
<dbReference type="Proteomes" id="UP000275461">
    <property type="component" value="Unassembled WGS sequence"/>
</dbReference>
<evidence type="ECO:0000256" key="6">
    <source>
        <dbReference type="ARBA" id="ARBA00013120"/>
    </source>
</evidence>
<comment type="caution">
    <text evidence="15">Lacks conserved residue(s) required for the propagation of feature annotation.</text>
</comment>
<dbReference type="Gene3D" id="3.40.50.720">
    <property type="entry name" value="NAD(P)-binding Rossmann-like Domain"/>
    <property type="match status" value="1"/>
</dbReference>
<dbReference type="SUPFAM" id="SSF51735">
    <property type="entry name" value="NAD(P)-binding Rossmann-fold domains"/>
    <property type="match status" value="1"/>
</dbReference>
<evidence type="ECO:0000256" key="15">
    <source>
        <dbReference type="HAMAP-Rule" id="MF_02121"/>
    </source>
</evidence>
<dbReference type="GO" id="GO:0051287">
    <property type="term" value="F:NAD binding"/>
    <property type="evidence" value="ECO:0007669"/>
    <property type="project" value="InterPro"/>
</dbReference>
<dbReference type="CDD" id="cd18131">
    <property type="entry name" value="ASADH_C_bac_euk_like"/>
    <property type="match status" value="1"/>
</dbReference>
<dbReference type="GO" id="GO:0004073">
    <property type="term" value="F:aspartate-semialdehyde dehydrogenase activity"/>
    <property type="evidence" value="ECO:0007669"/>
    <property type="project" value="UniProtKB-UniRule"/>
</dbReference>
<evidence type="ECO:0000256" key="14">
    <source>
        <dbReference type="ARBA" id="ARBA00047891"/>
    </source>
</evidence>
<feature type="binding site" evidence="15">
    <location>
        <position position="319"/>
    </location>
    <ligand>
        <name>NADP(+)</name>
        <dbReference type="ChEBI" id="CHEBI:58349"/>
    </ligand>
</feature>
<evidence type="ECO:0000313" key="19">
    <source>
        <dbReference type="Proteomes" id="UP000275461"/>
    </source>
</evidence>
<evidence type="ECO:0000259" key="17">
    <source>
        <dbReference type="SMART" id="SM00859"/>
    </source>
</evidence>
<feature type="binding site" evidence="15">
    <location>
        <begin position="13"/>
        <end position="16"/>
    </location>
    <ligand>
        <name>NADP(+)</name>
        <dbReference type="ChEBI" id="CHEBI:58349"/>
    </ligand>
</feature>
<feature type="binding site" evidence="15">
    <location>
        <position position="184"/>
    </location>
    <ligand>
        <name>NADP(+)</name>
        <dbReference type="ChEBI" id="CHEBI:58349"/>
    </ligand>
</feature>
<dbReference type="NCBIfam" id="NF004224">
    <property type="entry name" value="PRK05671.1"/>
    <property type="match status" value="1"/>
</dbReference>
<dbReference type="InterPro" id="IPR005986">
    <property type="entry name" value="Asp_semialdehyde_DH_beta"/>
</dbReference>
<feature type="domain" description="Semialdehyde dehydrogenase NAD-binding" evidence="17">
    <location>
        <begin position="6"/>
        <end position="121"/>
    </location>
</feature>
<proteinExistence type="inferred from homology"/>
<evidence type="ECO:0000256" key="9">
    <source>
        <dbReference type="ARBA" id="ARBA00022857"/>
    </source>
</evidence>
<dbReference type="UniPathway" id="UPA00034">
    <property type="reaction ID" value="UER00016"/>
</dbReference>
<feature type="active site" description="Acyl-thioester intermediate" evidence="15 16">
    <location>
        <position position="132"/>
    </location>
</feature>
<evidence type="ECO:0000256" key="1">
    <source>
        <dbReference type="ARBA" id="ARBA00005021"/>
    </source>
</evidence>
<accession>A0A498C5D0</accession>
<evidence type="ECO:0000256" key="10">
    <source>
        <dbReference type="ARBA" id="ARBA00022915"/>
    </source>
</evidence>
<evidence type="ECO:0000256" key="7">
    <source>
        <dbReference type="ARBA" id="ARBA00022605"/>
    </source>
</evidence>